<reference evidence="2 3" key="1">
    <citation type="submission" date="2021-06" db="EMBL/GenBank/DDBJ databases">
        <authorList>
            <person name="Palmer J.M."/>
        </authorList>
    </citation>
    <scope>NUCLEOTIDE SEQUENCE [LARGE SCALE GENOMIC DNA]</scope>
    <source>
        <strain evidence="2 3">CL_MEX2019</strain>
        <tissue evidence="2">Muscle</tissue>
    </source>
</reference>
<name>A0ABU7EEU7_9TELE</name>
<comment type="caution">
    <text evidence="2">The sequence shown here is derived from an EMBL/GenBank/DDBJ whole genome shotgun (WGS) entry which is preliminary data.</text>
</comment>
<proteinExistence type="predicted"/>
<evidence type="ECO:0000313" key="3">
    <source>
        <dbReference type="Proteomes" id="UP001352852"/>
    </source>
</evidence>
<protein>
    <submittedName>
        <fullName evidence="2">Uncharacterized protein</fullName>
    </submittedName>
</protein>
<gene>
    <name evidence="2" type="ORF">CHARACLAT_032109</name>
</gene>
<dbReference type="EMBL" id="JAHUTJ010054717">
    <property type="protein sequence ID" value="MED6285725.1"/>
    <property type="molecule type" value="Genomic_DNA"/>
</dbReference>
<sequence>MATRSAVPLSESPPLSVRCSVTPLPPLVIMIRVINVAFFVASLHWVSELEARLRTVEKPADSRGPLASAEPPRVAPRSSPSAEPAQPGPHTGWVTVRRKHSSRSQPTGHR</sequence>
<feature type="compositionally biased region" description="Low complexity" evidence="1">
    <location>
        <begin position="67"/>
        <end position="85"/>
    </location>
</feature>
<accession>A0ABU7EEU7</accession>
<evidence type="ECO:0000256" key="1">
    <source>
        <dbReference type="SAM" id="MobiDB-lite"/>
    </source>
</evidence>
<organism evidence="2 3">
    <name type="scientific">Characodon lateralis</name>
    <dbReference type="NCBI Taxonomy" id="208331"/>
    <lineage>
        <taxon>Eukaryota</taxon>
        <taxon>Metazoa</taxon>
        <taxon>Chordata</taxon>
        <taxon>Craniata</taxon>
        <taxon>Vertebrata</taxon>
        <taxon>Euteleostomi</taxon>
        <taxon>Actinopterygii</taxon>
        <taxon>Neopterygii</taxon>
        <taxon>Teleostei</taxon>
        <taxon>Neoteleostei</taxon>
        <taxon>Acanthomorphata</taxon>
        <taxon>Ovalentaria</taxon>
        <taxon>Atherinomorphae</taxon>
        <taxon>Cyprinodontiformes</taxon>
        <taxon>Goodeidae</taxon>
        <taxon>Characodon</taxon>
    </lineage>
</organism>
<evidence type="ECO:0000313" key="2">
    <source>
        <dbReference type="EMBL" id="MED6285725.1"/>
    </source>
</evidence>
<feature type="region of interest" description="Disordered" evidence="1">
    <location>
        <begin position="56"/>
        <end position="110"/>
    </location>
</feature>
<feature type="compositionally biased region" description="Basic residues" evidence="1">
    <location>
        <begin position="96"/>
        <end position="110"/>
    </location>
</feature>
<keyword evidence="3" id="KW-1185">Reference proteome</keyword>
<dbReference type="Proteomes" id="UP001352852">
    <property type="component" value="Unassembled WGS sequence"/>
</dbReference>